<gene>
    <name evidence="1" type="ORF">L1987_47307</name>
</gene>
<evidence type="ECO:0000313" key="2">
    <source>
        <dbReference type="Proteomes" id="UP001056120"/>
    </source>
</evidence>
<name>A0ACB9G3Y3_9ASTR</name>
<comment type="caution">
    <text evidence="1">The sequence shown here is derived from an EMBL/GenBank/DDBJ whole genome shotgun (WGS) entry which is preliminary data.</text>
</comment>
<dbReference type="EMBL" id="CM042032">
    <property type="protein sequence ID" value="KAI3777507.1"/>
    <property type="molecule type" value="Genomic_DNA"/>
</dbReference>
<reference evidence="2" key="1">
    <citation type="journal article" date="2022" name="Mol. Ecol. Resour.">
        <title>The genomes of chicory, endive, great burdock and yacon provide insights into Asteraceae palaeo-polyploidization history and plant inulin production.</title>
        <authorList>
            <person name="Fan W."/>
            <person name="Wang S."/>
            <person name="Wang H."/>
            <person name="Wang A."/>
            <person name="Jiang F."/>
            <person name="Liu H."/>
            <person name="Zhao H."/>
            <person name="Xu D."/>
            <person name="Zhang Y."/>
        </authorList>
    </citation>
    <scope>NUCLEOTIDE SEQUENCE [LARGE SCALE GENOMIC DNA]</scope>
    <source>
        <strain evidence="2">cv. Yunnan</strain>
    </source>
</reference>
<sequence length="73" mass="7610">MGHCCKKDEAGSFGPTMAAGKNKNRGFKARWGLDFTRIAGHLAISGGLRAGTGSRSLGGTSIGLFQSITRKLV</sequence>
<protein>
    <submittedName>
        <fullName evidence="1">Uncharacterized protein</fullName>
    </submittedName>
</protein>
<keyword evidence="2" id="KW-1185">Reference proteome</keyword>
<evidence type="ECO:0000313" key="1">
    <source>
        <dbReference type="EMBL" id="KAI3777507.1"/>
    </source>
</evidence>
<proteinExistence type="predicted"/>
<dbReference type="Proteomes" id="UP001056120">
    <property type="component" value="Linkage Group LG15"/>
</dbReference>
<organism evidence="1 2">
    <name type="scientific">Smallanthus sonchifolius</name>
    <dbReference type="NCBI Taxonomy" id="185202"/>
    <lineage>
        <taxon>Eukaryota</taxon>
        <taxon>Viridiplantae</taxon>
        <taxon>Streptophyta</taxon>
        <taxon>Embryophyta</taxon>
        <taxon>Tracheophyta</taxon>
        <taxon>Spermatophyta</taxon>
        <taxon>Magnoliopsida</taxon>
        <taxon>eudicotyledons</taxon>
        <taxon>Gunneridae</taxon>
        <taxon>Pentapetalae</taxon>
        <taxon>asterids</taxon>
        <taxon>campanulids</taxon>
        <taxon>Asterales</taxon>
        <taxon>Asteraceae</taxon>
        <taxon>Asteroideae</taxon>
        <taxon>Heliantheae alliance</taxon>
        <taxon>Millerieae</taxon>
        <taxon>Smallanthus</taxon>
    </lineage>
</organism>
<accession>A0ACB9G3Y3</accession>
<reference evidence="1 2" key="2">
    <citation type="journal article" date="2022" name="Mol. Ecol. Resour.">
        <title>The genomes of chicory, endive, great burdock and yacon provide insights into Asteraceae paleo-polyploidization history and plant inulin production.</title>
        <authorList>
            <person name="Fan W."/>
            <person name="Wang S."/>
            <person name="Wang H."/>
            <person name="Wang A."/>
            <person name="Jiang F."/>
            <person name="Liu H."/>
            <person name="Zhao H."/>
            <person name="Xu D."/>
            <person name="Zhang Y."/>
        </authorList>
    </citation>
    <scope>NUCLEOTIDE SEQUENCE [LARGE SCALE GENOMIC DNA]</scope>
    <source>
        <strain evidence="2">cv. Yunnan</strain>
        <tissue evidence="1">Leaves</tissue>
    </source>
</reference>